<feature type="transmembrane region" description="Helical" evidence="5">
    <location>
        <begin position="342"/>
        <end position="365"/>
    </location>
</feature>
<reference evidence="7 8" key="1">
    <citation type="submission" date="2015-03" db="EMBL/GenBank/DDBJ databases">
        <title>Comparative genomics of Pseudomonas insights into diversity of traits involved in vanlence and defense.</title>
        <authorList>
            <person name="Qin Y."/>
        </authorList>
    </citation>
    <scope>NUCLEOTIDE SEQUENCE [LARGE SCALE GENOMIC DNA]</scope>
    <source>
        <strain evidence="7 8">C8</strain>
    </source>
</reference>
<dbReference type="OrthoDB" id="7066727at2"/>
<feature type="domain" description="Major facilitator superfamily (MFS) profile" evidence="6">
    <location>
        <begin position="22"/>
        <end position="432"/>
    </location>
</feature>
<proteinExistence type="predicted"/>
<dbReference type="CDD" id="cd17365">
    <property type="entry name" value="MFS_PcaK_like"/>
    <property type="match status" value="1"/>
</dbReference>
<feature type="transmembrane region" description="Helical" evidence="5">
    <location>
        <begin position="251"/>
        <end position="270"/>
    </location>
</feature>
<keyword evidence="4 5" id="KW-0472">Membrane</keyword>
<dbReference type="PROSITE" id="PS50850">
    <property type="entry name" value="MFS"/>
    <property type="match status" value="1"/>
</dbReference>
<dbReference type="AlphaFoldDB" id="A0A0F4TC39"/>
<dbReference type="PATRIC" id="fig|294.132.peg.4090"/>
<feature type="transmembrane region" description="Helical" evidence="5">
    <location>
        <begin position="146"/>
        <end position="170"/>
    </location>
</feature>
<organism evidence="7 8">
    <name type="scientific">Pseudomonas fluorescens</name>
    <dbReference type="NCBI Taxonomy" id="294"/>
    <lineage>
        <taxon>Bacteria</taxon>
        <taxon>Pseudomonadati</taxon>
        <taxon>Pseudomonadota</taxon>
        <taxon>Gammaproteobacteria</taxon>
        <taxon>Pseudomonadales</taxon>
        <taxon>Pseudomonadaceae</taxon>
        <taxon>Pseudomonas</taxon>
    </lineage>
</organism>
<comment type="caution">
    <text evidence="7">The sequence shown here is derived from an EMBL/GenBank/DDBJ whole genome shotgun (WGS) entry which is preliminary data.</text>
</comment>
<feature type="transmembrane region" description="Helical" evidence="5">
    <location>
        <begin position="377"/>
        <end position="402"/>
    </location>
</feature>
<feature type="transmembrane region" description="Helical" evidence="5">
    <location>
        <begin position="22"/>
        <end position="44"/>
    </location>
</feature>
<evidence type="ECO:0000256" key="2">
    <source>
        <dbReference type="ARBA" id="ARBA00022692"/>
    </source>
</evidence>
<dbReference type="InterPro" id="IPR011701">
    <property type="entry name" value="MFS"/>
</dbReference>
<keyword evidence="3 5" id="KW-1133">Transmembrane helix</keyword>
<evidence type="ECO:0000256" key="5">
    <source>
        <dbReference type="SAM" id="Phobius"/>
    </source>
</evidence>
<feature type="transmembrane region" description="Helical" evidence="5">
    <location>
        <begin position="290"/>
        <end position="311"/>
    </location>
</feature>
<dbReference type="PANTHER" id="PTHR23508">
    <property type="entry name" value="CARBOXYLIC ACID TRANSPORTER PROTEIN HOMOLOG"/>
    <property type="match status" value="1"/>
</dbReference>
<feature type="transmembrane region" description="Helical" evidence="5">
    <location>
        <begin position="88"/>
        <end position="105"/>
    </location>
</feature>
<feature type="transmembrane region" description="Helical" evidence="5">
    <location>
        <begin position="111"/>
        <end position="134"/>
    </location>
</feature>
<dbReference type="Proteomes" id="UP000033588">
    <property type="component" value="Unassembled WGS sequence"/>
</dbReference>
<sequence>MRKIDINQLIDGARFNPFHWRVLFWCTLILIFDGYDLVIYGVVLPSLMQDWGLTPVQAGTLGSFALFGMMFGALILGPLADKIGRKPIIVGGIALFSTFTALTGFCTDPTQFGICRFIAGFAIGGVMPNAVALMSEYAPKKLRSTLVAIMFSGYSVGGMISAGLGVVLLPNFGWQSLFYVAAIPLLLLPMIYRSLSESVGFMVRQGRTTEASRVIQRIEPSFVPQANDDFSTATPKTAGAPMVQLFREGRAISTLLLWTSCFCCLLMIYALGSWLPKLMINAGYGLGSSIMFLLVLNLGAIVGAISGGWLGDRFNLRNVVVVFFIIAALSISSLGLHPPTAVLYALVAIAGASTIGTQILAWALVAQFYPMGIRSTGLGWASGIGRTGAIVGPILGGVLVGIQLPLQFNFIVFAIPGAVAALAMCFVYQRKSKVQPQASARTALQD</sequence>
<dbReference type="Gene3D" id="1.20.1250.20">
    <property type="entry name" value="MFS general substrate transporter like domains"/>
    <property type="match status" value="1"/>
</dbReference>
<feature type="transmembrane region" description="Helical" evidence="5">
    <location>
        <begin position="408"/>
        <end position="428"/>
    </location>
</feature>
<feature type="transmembrane region" description="Helical" evidence="5">
    <location>
        <begin position="176"/>
        <end position="195"/>
    </location>
</feature>
<dbReference type="GO" id="GO:0005886">
    <property type="term" value="C:plasma membrane"/>
    <property type="evidence" value="ECO:0007669"/>
    <property type="project" value="TreeGrafter"/>
</dbReference>
<dbReference type="InterPro" id="IPR005829">
    <property type="entry name" value="Sugar_transporter_CS"/>
</dbReference>
<gene>
    <name evidence="7" type="ORF">VC35_23885</name>
</gene>
<protein>
    <submittedName>
        <fullName evidence="7">Major facilitator transporter</fullName>
    </submittedName>
</protein>
<feature type="transmembrane region" description="Helical" evidence="5">
    <location>
        <begin position="318"/>
        <end position="336"/>
    </location>
</feature>
<evidence type="ECO:0000256" key="3">
    <source>
        <dbReference type="ARBA" id="ARBA00022989"/>
    </source>
</evidence>
<accession>A0A0F4TC39</accession>
<dbReference type="SUPFAM" id="SSF103473">
    <property type="entry name" value="MFS general substrate transporter"/>
    <property type="match status" value="1"/>
</dbReference>
<evidence type="ECO:0000313" key="7">
    <source>
        <dbReference type="EMBL" id="KJZ41545.1"/>
    </source>
</evidence>
<comment type="subcellular location">
    <subcellularLocation>
        <location evidence="1">Membrane</location>
        <topology evidence="1">Multi-pass membrane protein</topology>
    </subcellularLocation>
</comment>
<keyword evidence="2 5" id="KW-0812">Transmembrane</keyword>
<evidence type="ECO:0000256" key="4">
    <source>
        <dbReference type="ARBA" id="ARBA00023136"/>
    </source>
</evidence>
<dbReference type="Pfam" id="PF07690">
    <property type="entry name" value="MFS_1"/>
    <property type="match status" value="1"/>
</dbReference>
<dbReference type="GO" id="GO:0046943">
    <property type="term" value="F:carboxylic acid transmembrane transporter activity"/>
    <property type="evidence" value="ECO:0007669"/>
    <property type="project" value="TreeGrafter"/>
</dbReference>
<evidence type="ECO:0000313" key="8">
    <source>
        <dbReference type="Proteomes" id="UP000033588"/>
    </source>
</evidence>
<dbReference type="PROSITE" id="PS00217">
    <property type="entry name" value="SUGAR_TRANSPORT_2"/>
    <property type="match status" value="1"/>
</dbReference>
<dbReference type="EMBL" id="LACC01000032">
    <property type="protein sequence ID" value="KJZ41545.1"/>
    <property type="molecule type" value="Genomic_DNA"/>
</dbReference>
<dbReference type="RefSeq" id="WP_046042970.1">
    <property type="nucleotide sequence ID" value="NZ_LACC01000032.1"/>
</dbReference>
<dbReference type="PANTHER" id="PTHR23508:SF10">
    <property type="entry name" value="CARBOXYLIC ACID TRANSPORTER PROTEIN HOMOLOG"/>
    <property type="match status" value="1"/>
</dbReference>
<feature type="transmembrane region" description="Helical" evidence="5">
    <location>
        <begin position="56"/>
        <end position="76"/>
    </location>
</feature>
<dbReference type="InterPro" id="IPR020846">
    <property type="entry name" value="MFS_dom"/>
</dbReference>
<name>A0A0F4TC39_PSEFL</name>
<evidence type="ECO:0000256" key="1">
    <source>
        <dbReference type="ARBA" id="ARBA00004141"/>
    </source>
</evidence>
<dbReference type="PROSITE" id="PS00216">
    <property type="entry name" value="SUGAR_TRANSPORT_1"/>
    <property type="match status" value="1"/>
</dbReference>
<dbReference type="InterPro" id="IPR036259">
    <property type="entry name" value="MFS_trans_sf"/>
</dbReference>
<evidence type="ECO:0000259" key="6">
    <source>
        <dbReference type="PROSITE" id="PS50850"/>
    </source>
</evidence>